<dbReference type="GO" id="GO:0005829">
    <property type="term" value="C:cytosol"/>
    <property type="evidence" value="ECO:0007669"/>
    <property type="project" value="TreeGrafter"/>
</dbReference>
<proteinExistence type="inferred from homology"/>
<feature type="domain" description="PABS" evidence="5">
    <location>
        <begin position="71"/>
        <end position="315"/>
    </location>
</feature>
<dbReference type="WBParaSite" id="TMUE_1000004571.1">
    <property type="protein sequence ID" value="TMUE_1000004571.1"/>
    <property type="gene ID" value="WBGene00295491"/>
</dbReference>
<evidence type="ECO:0000256" key="3">
    <source>
        <dbReference type="PROSITE-ProRule" id="PRU00354"/>
    </source>
</evidence>
<dbReference type="Proteomes" id="UP000046395">
    <property type="component" value="Unassembled WGS sequence"/>
</dbReference>
<keyword evidence="3" id="KW-0620">Polyamine biosynthesis</keyword>
<dbReference type="InterPro" id="IPR030373">
    <property type="entry name" value="PABS_CS"/>
</dbReference>
<dbReference type="AlphaFoldDB" id="A0A5S6QB74"/>
<evidence type="ECO:0000259" key="5">
    <source>
        <dbReference type="PROSITE" id="PS51006"/>
    </source>
</evidence>
<dbReference type="NCBIfam" id="NF037959">
    <property type="entry name" value="MFS_SpdSyn"/>
    <property type="match status" value="1"/>
</dbReference>
<evidence type="ECO:0000256" key="4">
    <source>
        <dbReference type="RuleBase" id="RU003836"/>
    </source>
</evidence>
<name>A0A5S6QB74_TRIMR</name>
<dbReference type="PROSITE" id="PS01330">
    <property type="entry name" value="PABS_1"/>
    <property type="match status" value="1"/>
</dbReference>
<dbReference type="SUPFAM" id="SSF53335">
    <property type="entry name" value="S-adenosyl-L-methionine-dependent methyltransferases"/>
    <property type="match status" value="1"/>
</dbReference>
<evidence type="ECO:0000313" key="6">
    <source>
        <dbReference type="Proteomes" id="UP000046395"/>
    </source>
</evidence>
<organism evidence="6 7">
    <name type="scientific">Trichuris muris</name>
    <name type="common">Mouse whipworm</name>
    <dbReference type="NCBI Taxonomy" id="70415"/>
    <lineage>
        <taxon>Eukaryota</taxon>
        <taxon>Metazoa</taxon>
        <taxon>Ecdysozoa</taxon>
        <taxon>Nematoda</taxon>
        <taxon>Enoplea</taxon>
        <taxon>Dorylaimia</taxon>
        <taxon>Trichinellida</taxon>
        <taxon>Trichuridae</taxon>
        <taxon>Trichuris</taxon>
    </lineage>
</organism>
<dbReference type="CDD" id="cd02440">
    <property type="entry name" value="AdoMet_MTases"/>
    <property type="match status" value="1"/>
</dbReference>
<dbReference type="InterPro" id="IPR029063">
    <property type="entry name" value="SAM-dependent_MTases_sf"/>
</dbReference>
<dbReference type="NCBIfam" id="NF002010">
    <property type="entry name" value="PRK00811.1"/>
    <property type="match status" value="1"/>
</dbReference>
<dbReference type="InterPro" id="IPR001045">
    <property type="entry name" value="Spermi_synthase"/>
</dbReference>
<dbReference type="FunFam" id="3.40.50.150:FF:000013">
    <property type="entry name" value="Spermidine synthase"/>
    <property type="match status" value="1"/>
</dbReference>
<evidence type="ECO:0000256" key="2">
    <source>
        <dbReference type="ARBA" id="ARBA00022679"/>
    </source>
</evidence>
<keyword evidence="2 3" id="KW-0808">Transferase</keyword>
<keyword evidence="6" id="KW-1185">Reference proteome</keyword>
<evidence type="ECO:0000313" key="7">
    <source>
        <dbReference type="WBParaSite" id="TMUE_1000004571.1"/>
    </source>
</evidence>
<protein>
    <submittedName>
        <fullName evidence="7">PABS domain-containing protein</fullName>
    </submittedName>
</protein>
<dbReference type="Pfam" id="PF17284">
    <property type="entry name" value="Spermine_synt_N"/>
    <property type="match status" value="1"/>
</dbReference>
<accession>A0A5S6QB74</accession>
<dbReference type="PANTHER" id="PTHR11558">
    <property type="entry name" value="SPERMIDINE/SPERMINE SYNTHASE"/>
    <property type="match status" value="1"/>
</dbReference>
<dbReference type="PANTHER" id="PTHR11558:SF11">
    <property type="entry name" value="SPERMIDINE SYNTHASE"/>
    <property type="match status" value="1"/>
</dbReference>
<feature type="active site" description="Proton acceptor" evidence="3">
    <location>
        <position position="235"/>
    </location>
</feature>
<sequence>MELSLRKFTPATVSPFIINRPLLTKIRFGSLAQKEKRRAPFALNKGNIFTLHPPEALFVRSQAQTMERLAKGWFSEFSPNGNGENPLLSWKGQAFSLKVENVIYSSRSKYQDILVFQSESYGRVLVLDGIIQCTERDEFSYQEMMAHVPLHLHAEPRKVLIVGGGDGGVAREVLKHSTVETVVVVEIDKEVVDACATFFPNMAASFKDPRVQVHYCDGLEFLKHKKEKFDVIITDSTDPVGPGESLFGINYYQLLKESLNEGGVVMTQAESIWLHMDLIAKLFHFCKSVFPVAAYCYTMVPTYPSGVIGHLVCSNNKNSNPKVPLRQCSPSLGCKYYDSKVHEAAFRLPVFAKKKLQSA</sequence>
<dbReference type="GO" id="GO:0004766">
    <property type="term" value="F:spermidine synthase activity"/>
    <property type="evidence" value="ECO:0007669"/>
    <property type="project" value="TreeGrafter"/>
</dbReference>
<dbReference type="NCBIfam" id="TIGR00417">
    <property type="entry name" value="speE"/>
    <property type="match status" value="1"/>
</dbReference>
<dbReference type="Gene3D" id="3.40.50.150">
    <property type="entry name" value="Vaccinia Virus protein VP39"/>
    <property type="match status" value="1"/>
</dbReference>
<dbReference type="Gene3D" id="2.30.140.10">
    <property type="entry name" value="Spermidine synthase, tetramerisation domain"/>
    <property type="match status" value="1"/>
</dbReference>
<dbReference type="InterPro" id="IPR030374">
    <property type="entry name" value="PABS"/>
</dbReference>
<evidence type="ECO:0000256" key="1">
    <source>
        <dbReference type="ARBA" id="ARBA00007867"/>
    </source>
</evidence>
<dbReference type="PROSITE" id="PS51006">
    <property type="entry name" value="PABS_2"/>
    <property type="match status" value="1"/>
</dbReference>
<dbReference type="GO" id="GO:0008295">
    <property type="term" value="P:spermidine biosynthetic process"/>
    <property type="evidence" value="ECO:0007669"/>
    <property type="project" value="TreeGrafter"/>
</dbReference>
<dbReference type="Pfam" id="PF01564">
    <property type="entry name" value="Spermine_synth"/>
    <property type="match status" value="1"/>
</dbReference>
<dbReference type="STRING" id="70415.A0A5S6QB74"/>
<dbReference type="InterPro" id="IPR037163">
    <property type="entry name" value="Spermidine_synt_N_sf"/>
</dbReference>
<reference evidence="7" key="1">
    <citation type="submission" date="2019-12" db="UniProtKB">
        <authorList>
            <consortium name="WormBaseParasite"/>
        </authorList>
    </citation>
    <scope>IDENTIFICATION</scope>
</reference>
<dbReference type="InterPro" id="IPR035246">
    <property type="entry name" value="Spermidine_synt_N"/>
</dbReference>
<dbReference type="HAMAP" id="MF_00198">
    <property type="entry name" value="Spermidine_synth"/>
    <property type="match status" value="1"/>
</dbReference>
<comment type="similarity">
    <text evidence="1 4">Belongs to the spermidine/spermine synthase family.</text>
</comment>